<feature type="transmembrane region" description="Helical" evidence="1">
    <location>
        <begin position="140"/>
        <end position="158"/>
    </location>
</feature>
<dbReference type="Pfam" id="PF00892">
    <property type="entry name" value="EamA"/>
    <property type="match status" value="2"/>
</dbReference>
<dbReference type="InterPro" id="IPR000620">
    <property type="entry name" value="EamA_dom"/>
</dbReference>
<evidence type="ECO:0000256" key="1">
    <source>
        <dbReference type="SAM" id="Phobius"/>
    </source>
</evidence>
<feature type="domain" description="EamA" evidence="2">
    <location>
        <begin position="141"/>
        <end position="269"/>
    </location>
</feature>
<keyword evidence="1" id="KW-1133">Transmembrane helix</keyword>
<dbReference type="PANTHER" id="PTHR22911">
    <property type="entry name" value="ACYL-MALONYL CONDENSING ENZYME-RELATED"/>
    <property type="match status" value="1"/>
</dbReference>
<accession>A0ABS8WGH2</accession>
<feature type="transmembrane region" description="Helical" evidence="1">
    <location>
        <begin position="88"/>
        <end position="104"/>
    </location>
</feature>
<evidence type="ECO:0000313" key="3">
    <source>
        <dbReference type="EMBL" id="MCE2596465.1"/>
    </source>
</evidence>
<feature type="transmembrane region" description="Helical" evidence="1">
    <location>
        <begin position="167"/>
        <end position="188"/>
    </location>
</feature>
<feature type="domain" description="EamA" evidence="2">
    <location>
        <begin position="1"/>
        <end position="126"/>
    </location>
</feature>
<sequence>MWSTVATAFKVTLSYFSPIQMILVATVTSIVLLGGICCWQKKLSLLPSYLKQQGGLLLLLGLINPLFYYLLLFQAYDLLPAQQAQALNYTWAISLTLLAVPLLGQKLTKADGLAILLGYGGVLVIATQGDLLALDFQNPVGVALALASTLLWALYWILNTRQQGDPIVALLACFSLSLPFVVFATWYLDDFQMLAWQGWVGGIYIGIFEMGLAFVCWLNAMKYAEHTASISNLIFVSPFASLFLLNWIIGEPIYASTLVGLGLIIAALLSQQWLNRKLRRTSE</sequence>
<reference evidence="3 4" key="1">
    <citation type="journal article" date="2022" name="Environ. Microbiol. Rep.">
        <title>Eco-phylogenetic analyses reveal divergent evolution of vitamin B12 metabolism in the marine bacterial family 'Psychromonadaceae'.</title>
        <authorList>
            <person name="Jin X."/>
            <person name="Yang Y."/>
            <person name="Cao H."/>
            <person name="Gao B."/>
            <person name="Zhao Z."/>
        </authorList>
    </citation>
    <scope>NUCLEOTIDE SEQUENCE [LARGE SCALE GENOMIC DNA]</scope>
    <source>
        <strain evidence="3 4">MKS20</strain>
    </source>
</reference>
<feature type="transmembrane region" description="Helical" evidence="1">
    <location>
        <begin position="230"/>
        <end position="249"/>
    </location>
</feature>
<keyword evidence="1" id="KW-0472">Membrane</keyword>
<dbReference type="EMBL" id="JAIMJA010000019">
    <property type="protein sequence ID" value="MCE2596465.1"/>
    <property type="molecule type" value="Genomic_DNA"/>
</dbReference>
<feature type="transmembrane region" description="Helical" evidence="1">
    <location>
        <begin position="255"/>
        <end position="274"/>
    </location>
</feature>
<evidence type="ECO:0000313" key="4">
    <source>
        <dbReference type="Proteomes" id="UP001201273"/>
    </source>
</evidence>
<dbReference type="PANTHER" id="PTHR22911:SF137">
    <property type="entry name" value="SOLUTE CARRIER FAMILY 35 MEMBER G2-RELATED"/>
    <property type="match status" value="1"/>
</dbReference>
<dbReference type="Proteomes" id="UP001201273">
    <property type="component" value="Unassembled WGS sequence"/>
</dbReference>
<feature type="transmembrane region" description="Helical" evidence="1">
    <location>
        <begin position="194"/>
        <end position="218"/>
    </location>
</feature>
<name>A0ABS8WGH2_9GAMM</name>
<gene>
    <name evidence="3" type="ORF">K6Y31_16840</name>
</gene>
<organism evidence="3 4">
    <name type="scientific">Motilimonas cestriensis</name>
    <dbReference type="NCBI Taxonomy" id="2742685"/>
    <lineage>
        <taxon>Bacteria</taxon>
        <taxon>Pseudomonadati</taxon>
        <taxon>Pseudomonadota</taxon>
        <taxon>Gammaproteobacteria</taxon>
        <taxon>Alteromonadales</taxon>
        <taxon>Alteromonadales genera incertae sedis</taxon>
        <taxon>Motilimonas</taxon>
    </lineage>
</organism>
<protein>
    <submittedName>
        <fullName evidence="3">DMT family transporter</fullName>
    </submittedName>
</protein>
<keyword evidence="1" id="KW-0812">Transmembrane</keyword>
<comment type="caution">
    <text evidence="3">The sequence shown here is derived from an EMBL/GenBank/DDBJ whole genome shotgun (WGS) entry which is preliminary data.</text>
</comment>
<keyword evidence="4" id="KW-1185">Reference proteome</keyword>
<evidence type="ECO:0000259" key="2">
    <source>
        <dbReference type="Pfam" id="PF00892"/>
    </source>
</evidence>
<dbReference type="InterPro" id="IPR037185">
    <property type="entry name" value="EmrE-like"/>
</dbReference>
<feature type="transmembrane region" description="Helical" evidence="1">
    <location>
        <begin position="15"/>
        <end position="36"/>
    </location>
</feature>
<feature type="transmembrane region" description="Helical" evidence="1">
    <location>
        <begin position="56"/>
        <end position="76"/>
    </location>
</feature>
<proteinExistence type="predicted"/>
<dbReference type="SUPFAM" id="SSF103481">
    <property type="entry name" value="Multidrug resistance efflux transporter EmrE"/>
    <property type="match status" value="2"/>
</dbReference>
<feature type="transmembrane region" description="Helical" evidence="1">
    <location>
        <begin position="116"/>
        <end position="134"/>
    </location>
</feature>